<sequence length="218" mass="26449">MWKDAQYRPTRLGGKIHRKVAFWQKVESTYWNPLLLFINLPIYGVFYWLAPWARPFELPGDAGEERPGEHRVTVGCIKKIYRQKYRNRKDYIFQIISPESFWYENPVVAFRGKLPFIAWTVLLKPQFEAELVDWYVKTYQKAIVIHCKFRYTHRRLTWWTFELPNTIYCQLDANGLVTRWLEQWHGLQLLFLTWLVPVHKWIIFGFPITTAAVWFNRF</sequence>
<proteinExistence type="predicted"/>
<reference evidence="2 3" key="1">
    <citation type="submission" date="2014-11" db="EMBL/GenBank/DDBJ databases">
        <authorList>
            <person name="Zhu J."/>
            <person name="Qi W."/>
            <person name="Song R."/>
        </authorList>
    </citation>
    <scope>NUCLEOTIDE SEQUENCE [LARGE SCALE GENOMIC DNA]</scope>
</reference>
<dbReference type="EMBL" id="CDMY01000635">
    <property type="protein sequence ID" value="CEM27481.1"/>
    <property type="molecule type" value="Genomic_DNA"/>
</dbReference>
<evidence type="ECO:0000313" key="2">
    <source>
        <dbReference type="EMBL" id="CEM27481.1"/>
    </source>
</evidence>
<dbReference type="Proteomes" id="UP000041254">
    <property type="component" value="Unassembled WGS sequence"/>
</dbReference>
<dbReference type="PhylomeDB" id="A0A0G4GED1"/>
<gene>
    <name evidence="2" type="ORF">Vbra_17472</name>
</gene>
<name>A0A0G4GED1_VITBC</name>
<keyword evidence="3" id="KW-1185">Reference proteome</keyword>
<dbReference type="InParanoid" id="A0A0G4GED1"/>
<evidence type="ECO:0000256" key="1">
    <source>
        <dbReference type="SAM" id="Phobius"/>
    </source>
</evidence>
<dbReference type="VEuPathDB" id="CryptoDB:Vbra_17472"/>
<protein>
    <submittedName>
        <fullName evidence="2">Uncharacterized protein</fullName>
    </submittedName>
</protein>
<dbReference type="AlphaFoldDB" id="A0A0G4GED1"/>
<feature type="transmembrane region" description="Helical" evidence="1">
    <location>
        <begin position="30"/>
        <end position="50"/>
    </location>
</feature>
<evidence type="ECO:0000313" key="3">
    <source>
        <dbReference type="Proteomes" id="UP000041254"/>
    </source>
</evidence>
<organism evidence="2 3">
    <name type="scientific">Vitrella brassicaformis (strain CCMP3155)</name>
    <dbReference type="NCBI Taxonomy" id="1169540"/>
    <lineage>
        <taxon>Eukaryota</taxon>
        <taxon>Sar</taxon>
        <taxon>Alveolata</taxon>
        <taxon>Colpodellida</taxon>
        <taxon>Vitrellaceae</taxon>
        <taxon>Vitrella</taxon>
    </lineage>
</organism>
<keyword evidence="1" id="KW-1133">Transmembrane helix</keyword>
<feature type="transmembrane region" description="Helical" evidence="1">
    <location>
        <begin position="189"/>
        <end position="215"/>
    </location>
</feature>
<accession>A0A0G4GED1</accession>
<keyword evidence="1" id="KW-0472">Membrane</keyword>
<keyword evidence="1" id="KW-0812">Transmembrane</keyword>